<dbReference type="PhylomeDB" id="A0A060T8D9"/>
<dbReference type="GO" id="GO:0005975">
    <property type="term" value="P:carbohydrate metabolic process"/>
    <property type="evidence" value="ECO:0007669"/>
    <property type="project" value="InterPro"/>
</dbReference>
<dbReference type="AlphaFoldDB" id="A0A060T8D9"/>
<dbReference type="Pfam" id="PF03663">
    <property type="entry name" value="Glyco_hydro_76"/>
    <property type="match status" value="1"/>
</dbReference>
<dbReference type="PANTHER" id="PTHR47791">
    <property type="entry name" value="MEIOTICALLY UP-REGULATED GENE 191 PROTEIN"/>
    <property type="match status" value="1"/>
</dbReference>
<accession>A0A060T8D9</accession>
<dbReference type="PANTHER" id="PTHR47791:SF3">
    <property type="entry name" value="MEIOTICALLY UP-REGULATED GENE 191 PROTEIN"/>
    <property type="match status" value="1"/>
</dbReference>
<dbReference type="InterPro" id="IPR053169">
    <property type="entry name" value="MUG_Protein"/>
</dbReference>
<gene>
    <name evidence="1" type="ORF">GNLVRS02_ARAD1C36168g</name>
</gene>
<name>A0A060T8D9_BLAAD</name>
<sequence length="412" mass="47427">MSNQDPNANGLKDPNVEGYAIVRKAWVKFWDPKKGRFYNSNNSDGSYGDKGIYVVWPVAVMVQAIVDAARIFPDQIKPMLRPAFESFDPYYNPEYHGYNASHHFSGNKDLYYDDNAQVASCFLSAYEITHDRYYLDKAVDNVHFLMTGQERGKFGGVRWHVQKEGSNACTTAEVGLACIRLARFVQNNAPYVQFAMYCCDWLFEKLQDNDKLICDGLEPDGNGVKRNGMKWTYNQGTTLSLACLLFQMTGDQKYRNWAEGLAFAVTDRNTAIFDRDTGNFDVRYYRDYTYFYHLLAEGLADFMLIFGNVSDKKIIDQVTGELAHTLRYVYDYLRDPEDGLYWQSFELNKINKEKYEQFKQLTGENKKYEPRPGERVHSGGDVDSRKMAKVLIGCGGAARIFFQTARVFPKFE</sequence>
<evidence type="ECO:0000313" key="1">
    <source>
        <dbReference type="EMBL" id="CDP35466.1"/>
    </source>
</evidence>
<protein>
    <submittedName>
        <fullName evidence="1">ARAD1C36168p</fullName>
    </submittedName>
</protein>
<proteinExistence type="predicted"/>
<reference evidence="1" key="2">
    <citation type="submission" date="2014-06" db="EMBL/GenBank/DDBJ databases">
        <title>The complete genome of Blastobotrys (Arxula) adeninivorans LS3 - a yeast of biotechnological interest.</title>
        <authorList>
            <person name="Kunze G."/>
            <person name="Gaillardin C."/>
            <person name="Czernicka M."/>
            <person name="Durrens P."/>
            <person name="Martin T."/>
            <person name="Boer E."/>
            <person name="Gabaldon T."/>
            <person name="Cruz J."/>
            <person name="Talla E."/>
            <person name="Marck C."/>
            <person name="Goffeau A."/>
            <person name="Barbe V."/>
            <person name="Baret P."/>
            <person name="Baronian K."/>
            <person name="Beier S."/>
            <person name="Bleykasten C."/>
            <person name="Bode R."/>
            <person name="Casaregola S."/>
            <person name="Despons L."/>
            <person name="Fairhead C."/>
            <person name="Giersberg M."/>
            <person name="Gierski P."/>
            <person name="Hahnel U."/>
            <person name="Hartmann A."/>
            <person name="Jankowska D."/>
            <person name="Jubin C."/>
            <person name="Jung P."/>
            <person name="Lafontaine I."/>
            <person name="Leh-Louis V."/>
            <person name="Lemaire M."/>
            <person name="Marcet-Houben M."/>
            <person name="Mascher M."/>
            <person name="Morel G."/>
            <person name="Richard G.-F."/>
            <person name="Riechen J."/>
            <person name="Sacerdot C."/>
            <person name="Sarkar A."/>
            <person name="Savel G."/>
            <person name="Schacherer J."/>
            <person name="Sherman D."/>
            <person name="Straub M.-L."/>
            <person name="Stein N."/>
            <person name="Thierry A."/>
            <person name="Trautwein-Schult A."/>
            <person name="Westhof E."/>
            <person name="Worch S."/>
            <person name="Dujon B."/>
            <person name="Souciet J.-L."/>
            <person name="Wincker P."/>
            <person name="Scholz U."/>
            <person name="Neuveglise N."/>
        </authorList>
    </citation>
    <scope>NUCLEOTIDE SEQUENCE</scope>
    <source>
        <strain evidence="1">LS3</strain>
    </source>
</reference>
<dbReference type="Gene3D" id="1.50.10.20">
    <property type="match status" value="1"/>
</dbReference>
<dbReference type="EMBL" id="HG937693">
    <property type="protein sequence ID" value="CDP35466.1"/>
    <property type="molecule type" value="Genomic_DNA"/>
</dbReference>
<dbReference type="InterPro" id="IPR005198">
    <property type="entry name" value="Glyco_hydro_76"/>
</dbReference>
<organism evidence="1">
    <name type="scientific">Blastobotrys adeninivorans</name>
    <name type="common">Yeast</name>
    <name type="synonym">Arxula adeninivorans</name>
    <dbReference type="NCBI Taxonomy" id="409370"/>
    <lineage>
        <taxon>Eukaryota</taxon>
        <taxon>Fungi</taxon>
        <taxon>Dikarya</taxon>
        <taxon>Ascomycota</taxon>
        <taxon>Saccharomycotina</taxon>
        <taxon>Dipodascomycetes</taxon>
        <taxon>Dipodascales</taxon>
        <taxon>Trichomonascaceae</taxon>
        <taxon>Blastobotrys</taxon>
    </lineage>
</organism>
<dbReference type="SUPFAM" id="SSF48208">
    <property type="entry name" value="Six-hairpin glycosidases"/>
    <property type="match status" value="1"/>
</dbReference>
<reference evidence="1" key="1">
    <citation type="submission" date="2014-02" db="EMBL/GenBank/DDBJ databases">
        <authorList>
            <person name="Genoscope - CEA"/>
        </authorList>
    </citation>
    <scope>NUCLEOTIDE SEQUENCE</scope>
    <source>
        <strain evidence="1">LS3</strain>
    </source>
</reference>
<dbReference type="InterPro" id="IPR008928">
    <property type="entry name" value="6-hairpin_glycosidase_sf"/>
</dbReference>